<evidence type="ECO:0000313" key="2">
    <source>
        <dbReference type="EMBL" id="CAF4705170.1"/>
    </source>
</evidence>
<sequence length="63" mass="7030">MPITRVIQRNSLPSPRTKQKSYALSSNSSIQIEETNGNNVDDEKLHQRQAFDSAKKSNGPSKT</sequence>
<dbReference type="AlphaFoldDB" id="A0A8S3A6S4"/>
<reference evidence="2" key="1">
    <citation type="submission" date="2021-02" db="EMBL/GenBank/DDBJ databases">
        <authorList>
            <person name="Nowell W R."/>
        </authorList>
    </citation>
    <scope>NUCLEOTIDE SEQUENCE</scope>
</reference>
<feature type="non-terminal residue" evidence="2">
    <location>
        <position position="63"/>
    </location>
</feature>
<organism evidence="2 3">
    <name type="scientific">Rotaria magnacalcarata</name>
    <dbReference type="NCBI Taxonomy" id="392030"/>
    <lineage>
        <taxon>Eukaryota</taxon>
        <taxon>Metazoa</taxon>
        <taxon>Spiralia</taxon>
        <taxon>Gnathifera</taxon>
        <taxon>Rotifera</taxon>
        <taxon>Eurotatoria</taxon>
        <taxon>Bdelloidea</taxon>
        <taxon>Philodinida</taxon>
        <taxon>Philodinidae</taxon>
        <taxon>Rotaria</taxon>
    </lineage>
</organism>
<comment type="caution">
    <text evidence="2">The sequence shown here is derived from an EMBL/GenBank/DDBJ whole genome shotgun (WGS) entry which is preliminary data.</text>
</comment>
<dbReference type="EMBL" id="CAJOBI010126807">
    <property type="protein sequence ID" value="CAF4705170.1"/>
    <property type="molecule type" value="Genomic_DNA"/>
</dbReference>
<feature type="region of interest" description="Disordered" evidence="1">
    <location>
        <begin position="1"/>
        <end position="63"/>
    </location>
</feature>
<evidence type="ECO:0000256" key="1">
    <source>
        <dbReference type="SAM" id="MobiDB-lite"/>
    </source>
</evidence>
<evidence type="ECO:0000313" key="3">
    <source>
        <dbReference type="Proteomes" id="UP000676336"/>
    </source>
</evidence>
<feature type="compositionally biased region" description="Polar residues" evidence="1">
    <location>
        <begin position="7"/>
        <end position="39"/>
    </location>
</feature>
<name>A0A8S3A6S4_9BILA</name>
<proteinExistence type="predicted"/>
<dbReference type="Proteomes" id="UP000676336">
    <property type="component" value="Unassembled WGS sequence"/>
</dbReference>
<gene>
    <name evidence="2" type="ORF">SMN809_LOCUS43212</name>
</gene>
<protein>
    <submittedName>
        <fullName evidence="2">Uncharacterized protein</fullName>
    </submittedName>
</protein>
<accession>A0A8S3A6S4</accession>